<evidence type="ECO:0000256" key="2">
    <source>
        <dbReference type="ARBA" id="ARBA00022771"/>
    </source>
</evidence>
<dbReference type="EMBL" id="CAJVPV010020978">
    <property type="protein sequence ID" value="CAG8716463.1"/>
    <property type="molecule type" value="Genomic_DNA"/>
</dbReference>
<dbReference type="FunFam" id="3.30.160.60:FF:001818">
    <property type="entry name" value="GDNF-inducible zinc finger protein 1 isoform X1"/>
    <property type="match status" value="1"/>
</dbReference>
<name>A0A9N9I1Y5_9GLOM</name>
<evidence type="ECO:0000313" key="6">
    <source>
        <dbReference type="EMBL" id="CAG8716463.1"/>
    </source>
</evidence>
<organism evidence="6 7">
    <name type="scientific">Acaulospora morrowiae</name>
    <dbReference type="NCBI Taxonomy" id="94023"/>
    <lineage>
        <taxon>Eukaryota</taxon>
        <taxon>Fungi</taxon>
        <taxon>Fungi incertae sedis</taxon>
        <taxon>Mucoromycota</taxon>
        <taxon>Glomeromycotina</taxon>
        <taxon>Glomeromycetes</taxon>
        <taxon>Diversisporales</taxon>
        <taxon>Acaulosporaceae</taxon>
        <taxon>Acaulospora</taxon>
    </lineage>
</organism>
<keyword evidence="3" id="KW-0862">Zinc</keyword>
<accession>A0A9N9I1Y5</accession>
<evidence type="ECO:0000313" key="7">
    <source>
        <dbReference type="Proteomes" id="UP000789342"/>
    </source>
</evidence>
<gene>
    <name evidence="6" type="ORF">AMORRO_LOCUS13036</name>
</gene>
<dbReference type="InterPro" id="IPR036236">
    <property type="entry name" value="Znf_C2H2_sf"/>
</dbReference>
<dbReference type="Proteomes" id="UP000789342">
    <property type="component" value="Unassembled WGS sequence"/>
</dbReference>
<evidence type="ECO:0000256" key="4">
    <source>
        <dbReference type="PROSITE-ProRule" id="PRU00042"/>
    </source>
</evidence>
<evidence type="ECO:0000256" key="3">
    <source>
        <dbReference type="ARBA" id="ARBA00022833"/>
    </source>
</evidence>
<feature type="domain" description="C2H2-type" evidence="5">
    <location>
        <begin position="71"/>
        <end position="97"/>
    </location>
</feature>
<evidence type="ECO:0000259" key="5">
    <source>
        <dbReference type="PROSITE" id="PS50157"/>
    </source>
</evidence>
<dbReference type="Gene3D" id="3.30.160.60">
    <property type="entry name" value="Classic Zinc Finger"/>
    <property type="match status" value="1"/>
</dbReference>
<dbReference type="AlphaFoldDB" id="A0A9N9I1Y5"/>
<feature type="non-terminal residue" evidence="6">
    <location>
        <position position="97"/>
    </location>
</feature>
<dbReference type="Pfam" id="PF12171">
    <property type="entry name" value="zf-C2H2_jaz"/>
    <property type="match status" value="1"/>
</dbReference>
<dbReference type="PROSITE" id="PS50157">
    <property type="entry name" value="ZINC_FINGER_C2H2_2"/>
    <property type="match status" value="1"/>
</dbReference>
<reference evidence="6" key="1">
    <citation type="submission" date="2021-06" db="EMBL/GenBank/DDBJ databases">
        <authorList>
            <person name="Kallberg Y."/>
            <person name="Tangrot J."/>
            <person name="Rosling A."/>
        </authorList>
    </citation>
    <scope>NUCLEOTIDE SEQUENCE</scope>
    <source>
        <strain evidence="6">CL551</strain>
    </source>
</reference>
<dbReference type="OrthoDB" id="6077919at2759"/>
<sequence length="97" mass="11008">MNNQVIFKLYHTNNQGETFYVDNKGWIFNIDDLTCPVLKGHLTDISLMNSIGDLTLKSYQIESPNIISAKHECTFCGKAFQSPSALKNHYNSHTGER</sequence>
<keyword evidence="2 4" id="KW-0863">Zinc-finger</keyword>
<keyword evidence="7" id="KW-1185">Reference proteome</keyword>
<dbReference type="PROSITE" id="PS00028">
    <property type="entry name" value="ZINC_FINGER_C2H2_1"/>
    <property type="match status" value="1"/>
</dbReference>
<keyword evidence="1" id="KW-0479">Metal-binding</keyword>
<proteinExistence type="predicted"/>
<evidence type="ECO:0000256" key="1">
    <source>
        <dbReference type="ARBA" id="ARBA00022723"/>
    </source>
</evidence>
<protein>
    <submittedName>
        <fullName evidence="6">3781_t:CDS:1</fullName>
    </submittedName>
</protein>
<dbReference type="SUPFAM" id="SSF57667">
    <property type="entry name" value="beta-beta-alpha zinc fingers"/>
    <property type="match status" value="1"/>
</dbReference>
<dbReference type="InterPro" id="IPR022755">
    <property type="entry name" value="Znf_C2H2_jaz"/>
</dbReference>
<dbReference type="SMART" id="SM00355">
    <property type="entry name" value="ZnF_C2H2"/>
    <property type="match status" value="1"/>
</dbReference>
<comment type="caution">
    <text evidence="6">The sequence shown here is derived from an EMBL/GenBank/DDBJ whole genome shotgun (WGS) entry which is preliminary data.</text>
</comment>
<dbReference type="InterPro" id="IPR013087">
    <property type="entry name" value="Znf_C2H2_type"/>
</dbReference>
<dbReference type="GO" id="GO:0008270">
    <property type="term" value="F:zinc ion binding"/>
    <property type="evidence" value="ECO:0007669"/>
    <property type="project" value="UniProtKB-KW"/>
</dbReference>